<feature type="transmembrane region" description="Helical" evidence="1">
    <location>
        <begin position="7"/>
        <end position="30"/>
    </location>
</feature>
<evidence type="ECO:0000313" key="3">
    <source>
        <dbReference type="Proteomes" id="UP001604335"/>
    </source>
</evidence>
<protein>
    <submittedName>
        <fullName evidence="2">Uncharacterized protein</fullName>
    </submittedName>
</protein>
<dbReference type="RefSeq" id="WP_393010579.1">
    <property type="nucleotide sequence ID" value="NZ_JAZAQF010000014.1"/>
</dbReference>
<keyword evidence="3" id="KW-1185">Reference proteome</keyword>
<evidence type="ECO:0000256" key="1">
    <source>
        <dbReference type="SAM" id="Phobius"/>
    </source>
</evidence>
<keyword evidence="1" id="KW-0472">Membrane</keyword>
<accession>A0ABW7C613</accession>
<dbReference type="Proteomes" id="UP001604335">
    <property type="component" value="Unassembled WGS sequence"/>
</dbReference>
<sequence>MKSIDWAFLRTIAVGIGTFGLVGGAITWIFPPERVAIVVDRAFCAPNQWQLTTAAYRDRYQAHQQKTMIIERVILVGDLGEERLAQLPTPEDFARIATFGRSNAAVLNQWQQTNSLPPEFQGLRIELLRCGLNQPPQSP</sequence>
<gene>
    <name evidence="2" type="ORF">VPK24_02925</name>
</gene>
<comment type="caution">
    <text evidence="2">The sequence shown here is derived from an EMBL/GenBank/DDBJ whole genome shotgun (WGS) entry which is preliminary data.</text>
</comment>
<dbReference type="EMBL" id="JAZAQF010000014">
    <property type="protein sequence ID" value="MFG3816577.1"/>
    <property type="molecule type" value="Genomic_DNA"/>
</dbReference>
<organism evidence="2 3">
    <name type="scientific">Limnothrix redekei LRLZ20PSL1</name>
    <dbReference type="NCBI Taxonomy" id="3112953"/>
    <lineage>
        <taxon>Bacteria</taxon>
        <taxon>Bacillati</taxon>
        <taxon>Cyanobacteriota</taxon>
        <taxon>Cyanophyceae</taxon>
        <taxon>Pseudanabaenales</taxon>
        <taxon>Pseudanabaenaceae</taxon>
        <taxon>Limnothrix</taxon>
    </lineage>
</organism>
<name>A0ABW7C613_9CYAN</name>
<evidence type="ECO:0000313" key="2">
    <source>
        <dbReference type="EMBL" id="MFG3816577.1"/>
    </source>
</evidence>
<keyword evidence="1" id="KW-0812">Transmembrane</keyword>
<keyword evidence="1" id="KW-1133">Transmembrane helix</keyword>
<reference evidence="3" key="1">
    <citation type="journal article" date="2024" name="Algal Res.">
        <title>Biochemical, toxicological and genomic investigation of a high-biomass producing Limnothrix strain isolated from Italian shallow drinking water reservoir.</title>
        <authorList>
            <person name="Simonazzi M."/>
            <person name="Shishido T.K."/>
            <person name="Delbaje E."/>
            <person name="Wahlsten M."/>
            <person name="Fewer D.P."/>
            <person name="Sivonen K."/>
            <person name="Pezzolesi L."/>
            <person name="Pistocchi R."/>
        </authorList>
    </citation>
    <scope>NUCLEOTIDE SEQUENCE [LARGE SCALE GENOMIC DNA]</scope>
    <source>
        <strain evidence="3">LRLZ20PSL1</strain>
    </source>
</reference>
<proteinExistence type="predicted"/>